<dbReference type="Proteomes" id="UP001500483">
    <property type="component" value="Unassembled WGS sequence"/>
</dbReference>
<feature type="compositionally biased region" description="Basic and acidic residues" evidence="3">
    <location>
        <begin position="7"/>
        <end position="16"/>
    </location>
</feature>
<dbReference type="PANTHER" id="PTHR46401:SF2">
    <property type="entry name" value="GLYCOSYLTRANSFERASE WBBK-RELATED"/>
    <property type="match status" value="1"/>
</dbReference>
<gene>
    <name evidence="5" type="ORF">GCM10020366_65300</name>
</gene>
<organism evidence="5 6">
    <name type="scientific">Saccharopolyspora gregorii</name>
    <dbReference type="NCBI Taxonomy" id="33914"/>
    <lineage>
        <taxon>Bacteria</taxon>
        <taxon>Bacillati</taxon>
        <taxon>Actinomycetota</taxon>
        <taxon>Actinomycetes</taxon>
        <taxon>Pseudonocardiales</taxon>
        <taxon>Pseudonocardiaceae</taxon>
        <taxon>Saccharopolyspora</taxon>
    </lineage>
</organism>
<keyword evidence="6" id="KW-1185">Reference proteome</keyword>
<sequence>MSARPTDPIEPHEPHEPTGTTEPAGTAEPTGHAGTAGAAGTPGPDESRDPADGDGELPAGGGRPARVFVDARWTRTDAHDGISRFGAELIRALHALHPVTMLINDRRQLALLPAEVPHIKINSPFSMRELSLASRLHALGADVVFSPMQVIGGFGRRYRLVLTLHDLIYYRHPEPPGFLPLPVRVIWRLYHRAYWPQRLLLNRADAVVTVSETTARLIRRHRLTRRPVTVVPNAPSGLPEPVDAEQAPAGQVRELVYMGSFMPYKDVETLIAGMGSLPGYRLHLLSRIAPAREAELRAQVPSGSDVVFWNGIDEDAYRTLLRGAAALVTASRDEGFGLPIIEAMHAGTPVVCSDLEIFREVTGGHARFFPVGDVAAFVAAVREVDDPEQRAELVRGGCEQAARFTWESSARRLLRVLVPGAAGTAGSAGGAPADAGSA</sequence>
<proteinExistence type="predicted"/>
<feature type="region of interest" description="Disordered" evidence="3">
    <location>
        <begin position="1"/>
        <end position="64"/>
    </location>
</feature>
<accession>A0ABP6S1B2</accession>
<feature type="compositionally biased region" description="Low complexity" evidence="3">
    <location>
        <begin position="23"/>
        <end position="44"/>
    </location>
</feature>
<evidence type="ECO:0000256" key="1">
    <source>
        <dbReference type="ARBA" id="ARBA00022676"/>
    </source>
</evidence>
<reference evidence="6" key="1">
    <citation type="journal article" date="2019" name="Int. J. Syst. Evol. Microbiol.">
        <title>The Global Catalogue of Microorganisms (GCM) 10K type strain sequencing project: providing services to taxonomists for standard genome sequencing and annotation.</title>
        <authorList>
            <consortium name="The Broad Institute Genomics Platform"/>
            <consortium name="The Broad Institute Genome Sequencing Center for Infectious Disease"/>
            <person name="Wu L."/>
            <person name="Ma J."/>
        </authorList>
    </citation>
    <scope>NUCLEOTIDE SEQUENCE [LARGE SCALE GENOMIC DNA]</scope>
    <source>
        <strain evidence="6">JCM 9687</strain>
    </source>
</reference>
<dbReference type="CDD" id="cd03809">
    <property type="entry name" value="GT4_MtfB-like"/>
    <property type="match status" value="1"/>
</dbReference>
<dbReference type="InterPro" id="IPR028098">
    <property type="entry name" value="Glyco_trans_4-like_N"/>
</dbReference>
<dbReference type="Gene3D" id="3.40.50.2000">
    <property type="entry name" value="Glycogen Phosphorylase B"/>
    <property type="match status" value="2"/>
</dbReference>
<keyword evidence="1" id="KW-0328">Glycosyltransferase</keyword>
<evidence type="ECO:0000259" key="4">
    <source>
        <dbReference type="Pfam" id="PF13439"/>
    </source>
</evidence>
<feature type="domain" description="Glycosyltransferase subfamily 4-like N-terminal" evidence="4">
    <location>
        <begin position="80"/>
        <end position="233"/>
    </location>
</feature>
<protein>
    <submittedName>
        <fullName evidence="5">Glycosyltransferase family 1 protein</fullName>
    </submittedName>
</protein>
<keyword evidence="2" id="KW-0808">Transferase</keyword>
<dbReference type="RefSeq" id="WP_344931188.1">
    <property type="nucleotide sequence ID" value="NZ_BAAAYK010000038.1"/>
</dbReference>
<evidence type="ECO:0000313" key="5">
    <source>
        <dbReference type="EMBL" id="GAA3365429.1"/>
    </source>
</evidence>
<dbReference type="EMBL" id="BAAAYK010000038">
    <property type="protein sequence ID" value="GAA3365429.1"/>
    <property type="molecule type" value="Genomic_DNA"/>
</dbReference>
<comment type="caution">
    <text evidence="5">The sequence shown here is derived from an EMBL/GenBank/DDBJ whole genome shotgun (WGS) entry which is preliminary data.</text>
</comment>
<dbReference type="Pfam" id="PF13692">
    <property type="entry name" value="Glyco_trans_1_4"/>
    <property type="match status" value="1"/>
</dbReference>
<evidence type="ECO:0000256" key="2">
    <source>
        <dbReference type="ARBA" id="ARBA00022679"/>
    </source>
</evidence>
<dbReference type="Pfam" id="PF13439">
    <property type="entry name" value="Glyco_transf_4"/>
    <property type="match status" value="1"/>
</dbReference>
<dbReference type="PANTHER" id="PTHR46401">
    <property type="entry name" value="GLYCOSYLTRANSFERASE WBBK-RELATED"/>
    <property type="match status" value="1"/>
</dbReference>
<evidence type="ECO:0000256" key="3">
    <source>
        <dbReference type="SAM" id="MobiDB-lite"/>
    </source>
</evidence>
<dbReference type="SUPFAM" id="SSF53756">
    <property type="entry name" value="UDP-Glycosyltransferase/glycogen phosphorylase"/>
    <property type="match status" value="1"/>
</dbReference>
<evidence type="ECO:0000313" key="6">
    <source>
        <dbReference type="Proteomes" id="UP001500483"/>
    </source>
</evidence>
<name>A0ABP6S1B2_9PSEU</name>